<dbReference type="Gene3D" id="3.40.50.1820">
    <property type="entry name" value="alpha/beta hydrolase"/>
    <property type="match status" value="1"/>
</dbReference>
<sequence>MSDPVVVAGGREVVGRLDTPDADSVVVACPPHPRHGGARSDPRLRAVSDALAPDVACLRFDYGEWDDQRGPALCTGDAERALAWARGRFDTVGLFGYSFGAGVALRAAAAADPPDACSALAPPGEAVDTLAAVDCPLQVVVGERDTTVDWEPVADRAAALGQAVVRLPSGHGFAGQFHRLGRAVGAFLSDRL</sequence>
<evidence type="ECO:0000313" key="2">
    <source>
        <dbReference type="Proteomes" id="UP001268864"/>
    </source>
</evidence>
<evidence type="ECO:0000313" key="1">
    <source>
        <dbReference type="EMBL" id="MDS0283409.1"/>
    </source>
</evidence>
<dbReference type="InterPro" id="IPR029058">
    <property type="entry name" value="AB_hydrolase_fold"/>
</dbReference>
<accession>A0ABU2FRL4</accession>
<reference evidence="1 2" key="1">
    <citation type="submission" date="2022-06" db="EMBL/GenBank/DDBJ databases">
        <title>Halomicroarcula sp. a new haloarchaeum isolate from saline soil.</title>
        <authorList>
            <person name="Strakova D."/>
            <person name="Galisteo C."/>
            <person name="Sanchez-Porro C."/>
            <person name="Ventosa A."/>
        </authorList>
    </citation>
    <scope>NUCLEOTIDE SEQUENCE [LARGE SCALE GENOMIC DNA]</scope>
    <source>
        <strain evidence="1 2">S3CR25-11</strain>
    </source>
</reference>
<dbReference type="GO" id="GO:0016787">
    <property type="term" value="F:hydrolase activity"/>
    <property type="evidence" value="ECO:0007669"/>
    <property type="project" value="UniProtKB-KW"/>
</dbReference>
<keyword evidence="1" id="KW-0378">Hydrolase</keyword>
<dbReference type="Proteomes" id="UP001268864">
    <property type="component" value="Unassembled WGS sequence"/>
</dbReference>
<name>A0ABU2FRL4_9EURY</name>
<keyword evidence="2" id="KW-1185">Reference proteome</keyword>
<organism evidence="1 2">
    <name type="scientific">Haloarcula onubensis</name>
    <dbReference type="NCBI Taxonomy" id="2950539"/>
    <lineage>
        <taxon>Archaea</taxon>
        <taxon>Methanobacteriati</taxon>
        <taxon>Methanobacteriota</taxon>
        <taxon>Stenosarchaea group</taxon>
        <taxon>Halobacteria</taxon>
        <taxon>Halobacteriales</taxon>
        <taxon>Haloarculaceae</taxon>
        <taxon>Haloarcula</taxon>
    </lineage>
</organism>
<protein>
    <submittedName>
        <fullName evidence="1">Alpha/beta hydrolase</fullName>
    </submittedName>
</protein>
<comment type="caution">
    <text evidence="1">The sequence shown here is derived from an EMBL/GenBank/DDBJ whole genome shotgun (WGS) entry which is preliminary data.</text>
</comment>
<gene>
    <name evidence="1" type="ORF">NDI86_14865</name>
</gene>
<dbReference type="EMBL" id="JAMQOS010000005">
    <property type="protein sequence ID" value="MDS0283409.1"/>
    <property type="molecule type" value="Genomic_DNA"/>
</dbReference>
<proteinExistence type="predicted"/>
<dbReference type="RefSeq" id="WP_310901241.1">
    <property type="nucleotide sequence ID" value="NZ_JAMQOS010000005.1"/>
</dbReference>
<dbReference type="SUPFAM" id="SSF53474">
    <property type="entry name" value="alpha/beta-Hydrolases"/>
    <property type="match status" value="1"/>
</dbReference>